<dbReference type="InterPro" id="IPR003689">
    <property type="entry name" value="ZIP"/>
</dbReference>
<evidence type="ECO:0000256" key="2">
    <source>
        <dbReference type="ARBA" id="ARBA00006939"/>
    </source>
</evidence>
<organism evidence="9 10">
    <name type="scientific">Desulfoscipio geothermicus DSM 3669</name>
    <dbReference type="NCBI Taxonomy" id="1121426"/>
    <lineage>
        <taxon>Bacteria</taxon>
        <taxon>Bacillati</taxon>
        <taxon>Bacillota</taxon>
        <taxon>Clostridia</taxon>
        <taxon>Eubacteriales</taxon>
        <taxon>Desulfallaceae</taxon>
        <taxon>Desulfoscipio</taxon>
    </lineage>
</organism>
<dbReference type="Proteomes" id="UP000199584">
    <property type="component" value="Unassembled WGS sequence"/>
</dbReference>
<dbReference type="GO" id="GO:0005385">
    <property type="term" value="F:zinc ion transmembrane transporter activity"/>
    <property type="evidence" value="ECO:0007669"/>
    <property type="project" value="TreeGrafter"/>
</dbReference>
<evidence type="ECO:0000256" key="5">
    <source>
        <dbReference type="ARBA" id="ARBA00022833"/>
    </source>
</evidence>
<dbReference type="STRING" id="39060.SAMN05660706_11053"/>
<feature type="transmembrane region" description="Helical" evidence="8">
    <location>
        <begin position="188"/>
        <end position="206"/>
    </location>
</feature>
<sequence>MFEILFEALIAGLGTCLGAAVVVLFGRMKDHALSLLLGFASGVMGAVVIVDLLPSSLYYSGPAICLSGFVGGFLLVTALDYSLNTLLPGRHSSQAYRRMGYLIALGIALHDLPEGIAIAAGYSASTALGPVLALAIGLHNIPEGMATAAPLRAGGMGGGRVLAISALVSLITPLGTLLGLYILRVSPATNALLLALAAGTMLYIVVEKLVPAALNNHGIFALAGMAGGFIFMLRLNSLF</sequence>
<keyword evidence="4 8" id="KW-0812">Transmembrane</keyword>
<feature type="transmembrane region" description="Helical" evidence="8">
    <location>
        <begin position="95"/>
        <end position="113"/>
    </location>
</feature>
<reference evidence="10" key="1">
    <citation type="submission" date="2016-10" db="EMBL/GenBank/DDBJ databases">
        <authorList>
            <person name="Varghese N."/>
            <person name="Submissions S."/>
        </authorList>
    </citation>
    <scope>NUCLEOTIDE SEQUENCE [LARGE SCALE GENOMIC DNA]</scope>
    <source>
        <strain evidence="10">DSM 3669</strain>
    </source>
</reference>
<dbReference type="Pfam" id="PF02535">
    <property type="entry name" value="Zip"/>
    <property type="match status" value="1"/>
</dbReference>
<evidence type="ECO:0000256" key="1">
    <source>
        <dbReference type="ARBA" id="ARBA00004651"/>
    </source>
</evidence>
<keyword evidence="7 8" id="KW-0472">Membrane</keyword>
<comment type="similarity">
    <text evidence="2">Belongs to the ZIP transporter (TC 2.A.5) family.</text>
</comment>
<name>A0A1I6DG12_9FIRM</name>
<dbReference type="AlphaFoldDB" id="A0A1I6DG12"/>
<evidence type="ECO:0000313" key="9">
    <source>
        <dbReference type="EMBL" id="SFR04369.1"/>
    </source>
</evidence>
<evidence type="ECO:0000256" key="4">
    <source>
        <dbReference type="ARBA" id="ARBA00022692"/>
    </source>
</evidence>
<dbReference type="RefSeq" id="WP_245779690.1">
    <property type="nucleotide sequence ID" value="NZ_FOYM01000010.1"/>
</dbReference>
<dbReference type="GO" id="GO:0005886">
    <property type="term" value="C:plasma membrane"/>
    <property type="evidence" value="ECO:0007669"/>
    <property type="project" value="UniProtKB-SubCell"/>
</dbReference>
<dbReference type="PANTHER" id="PTHR11040:SF211">
    <property type="entry name" value="ZINC TRANSPORTER ZIP11"/>
    <property type="match status" value="1"/>
</dbReference>
<protein>
    <submittedName>
        <fullName evidence="9">Zinc transporter, ZIP family</fullName>
    </submittedName>
</protein>
<accession>A0A1I6DG12</accession>
<feature type="transmembrane region" description="Helical" evidence="8">
    <location>
        <begin position="161"/>
        <end position="182"/>
    </location>
</feature>
<feature type="transmembrane region" description="Helical" evidence="8">
    <location>
        <begin position="218"/>
        <end position="235"/>
    </location>
</feature>
<feature type="transmembrane region" description="Helical" evidence="8">
    <location>
        <begin position="32"/>
        <end position="53"/>
    </location>
</feature>
<evidence type="ECO:0000256" key="7">
    <source>
        <dbReference type="ARBA" id="ARBA00023136"/>
    </source>
</evidence>
<proteinExistence type="inferred from homology"/>
<gene>
    <name evidence="9" type="ORF">SAMN05660706_11053</name>
</gene>
<keyword evidence="10" id="KW-1185">Reference proteome</keyword>
<dbReference type="EMBL" id="FOYM01000010">
    <property type="protein sequence ID" value="SFR04369.1"/>
    <property type="molecule type" value="Genomic_DNA"/>
</dbReference>
<evidence type="ECO:0000256" key="3">
    <source>
        <dbReference type="ARBA" id="ARBA00022475"/>
    </source>
</evidence>
<comment type="subcellular location">
    <subcellularLocation>
        <location evidence="1">Cell membrane</location>
        <topology evidence="1">Multi-pass membrane protein</topology>
    </subcellularLocation>
</comment>
<keyword evidence="5" id="KW-0862">Zinc</keyword>
<feature type="transmembrane region" description="Helical" evidence="8">
    <location>
        <begin position="6"/>
        <end position="25"/>
    </location>
</feature>
<keyword evidence="3" id="KW-1003">Cell membrane</keyword>
<dbReference type="PANTHER" id="PTHR11040">
    <property type="entry name" value="ZINC/IRON TRANSPORTER"/>
    <property type="match status" value="1"/>
</dbReference>
<evidence type="ECO:0000313" key="10">
    <source>
        <dbReference type="Proteomes" id="UP000199584"/>
    </source>
</evidence>
<evidence type="ECO:0000256" key="6">
    <source>
        <dbReference type="ARBA" id="ARBA00022989"/>
    </source>
</evidence>
<keyword evidence="6 8" id="KW-1133">Transmembrane helix</keyword>
<evidence type="ECO:0000256" key="8">
    <source>
        <dbReference type="SAM" id="Phobius"/>
    </source>
</evidence>
<feature type="transmembrane region" description="Helical" evidence="8">
    <location>
        <begin position="59"/>
        <end position="83"/>
    </location>
</feature>